<dbReference type="Proteomes" id="UP000095281">
    <property type="component" value="Unplaced"/>
</dbReference>
<evidence type="ECO:0000256" key="1">
    <source>
        <dbReference type="SAM" id="Phobius"/>
    </source>
</evidence>
<evidence type="ECO:0000313" key="3">
    <source>
        <dbReference type="WBParaSite" id="MhA1_Contig29.frz3.gene8"/>
    </source>
</evidence>
<dbReference type="AlphaFoldDB" id="A0A1I8BLC4"/>
<keyword evidence="2" id="KW-1185">Reference proteome</keyword>
<reference evidence="3" key="1">
    <citation type="submission" date="2016-11" db="UniProtKB">
        <authorList>
            <consortium name="WormBaseParasite"/>
        </authorList>
    </citation>
    <scope>IDENTIFICATION</scope>
</reference>
<accession>A0A1I8BLC4</accession>
<dbReference type="WBParaSite" id="MhA1_Contig29.frz3.gene8">
    <property type="protein sequence ID" value="MhA1_Contig29.frz3.gene8"/>
    <property type="gene ID" value="MhA1_Contig29.frz3.gene8"/>
</dbReference>
<keyword evidence="1" id="KW-1133">Transmembrane helix</keyword>
<feature type="transmembrane region" description="Helical" evidence="1">
    <location>
        <begin position="20"/>
        <end position="41"/>
    </location>
</feature>
<keyword evidence="1" id="KW-0472">Membrane</keyword>
<evidence type="ECO:0000313" key="2">
    <source>
        <dbReference type="Proteomes" id="UP000095281"/>
    </source>
</evidence>
<sequence length="116" mass="13312">MVSETTSTQISSSSSSMAPLPLLFISALLFAISIPLGLFLCKIMRQIYINRFEKNMEKQLFCGEREFIQQKKDQDCSNKSIGNIKEWKKSEDVFTTLEKINAKIKENKRDLDKING</sequence>
<protein>
    <submittedName>
        <fullName evidence="3">Uncharacterized protein</fullName>
    </submittedName>
</protein>
<proteinExistence type="predicted"/>
<keyword evidence="1" id="KW-0812">Transmembrane</keyword>
<name>A0A1I8BLC4_MELHA</name>
<organism evidence="2 3">
    <name type="scientific">Meloidogyne hapla</name>
    <name type="common">Root-knot nematode worm</name>
    <dbReference type="NCBI Taxonomy" id="6305"/>
    <lineage>
        <taxon>Eukaryota</taxon>
        <taxon>Metazoa</taxon>
        <taxon>Ecdysozoa</taxon>
        <taxon>Nematoda</taxon>
        <taxon>Chromadorea</taxon>
        <taxon>Rhabditida</taxon>
        <taxon>Tylenchina</taxon>
        <taxon>Tylenchomorpha</taxon>
        <taxon>Tylenchoidea</taxon>
        <taxon>Meloidogynidae</taxon>
        <taxon>Meloidogyninae</taxon>
        <taxon>Meloidogyne</taxon>
    </lineage>
</organism>